<feature type="chain" id="PRO_5043272520" evidence="2">
    <location>
        <begin position="31"/>
        <end position="117"/>
    </location>
</feature>
<keyword evidence="2" id="KW-0732">Signal</keyword>
<sequence>MPWSYSAPEQRRLQMQRVALWLGLVYSGVANDCSNCEHFPRICDDVEYCIENCGTLRTYEGHCAKLRSFESHPQPIKFEDNMPRRAHEERREQYVDERTVMRQMMSPEGHGPRRSEM</sequence>
<evidence type="ECO:0000313" key="3">
    <source>
        <dbReference type="EMBL" id="CAI3994474.1"/>
    </source>
</evidence>
<dbReference type="AlphaFoldDB" id="A0A9P1FYL7"/>
<gene>
    <name evidence="3" type="ORF">C1SCF055_LOCUS21119</name>
</gene>
<name>A0A9P1FYL7_9DINO</name>
<feature type="region of interest" description="Disordered" evidence="1">
    <location>
        <begin position="74"/>
        <end position="117"/>
    </location>
</feature>
<reference evidence="4 5" key="2">
    <citation type="submission" date="2024-05" db="EMBL/GenBank/DDBJ databases">
        <authorList>
            <person name="Chen Y."/>
            <person name="Shah S."/>
            <person name="Dougan E. K."/>
            <person name="Thang M."/>
            <person name="Chan C."/>
        </authorList>
    </citation>
    <scope>NUCLEOTIDE SEQUENCE [LARGE SCALE GENOMIC DNA]</scope>
</reference>
<evidence type="ECO:0000313" key="5">
    <source>
        <dbReference type="Proteomes" id="UP001152797"/>
    </source>
</evidence>
<dbReference type="EMBL" id="CAMXCT010001957">
    <property type="protein sequence ID" value="CAI3994474.1"/>
    <property type="molecule type" value="Genomic_DNA"/>
</dbReference>
<protein>
    <submittedName>
        <fullName evidence="3">Uncharacterized protein</fullName>
    </submittedName>
</protein>
<evidence type="ECO:0000256" key="2">
    <source>
        <dbReference type="SAM" id="SignalP"/>
    </source>
</evidence>
<reference evidence="3" key="1">
    <citation type="submission" date="2022-10" db="EMBL/GenBank/DDBJ databases">
        <authorList>
            <person name="Chen Y."/>
            <person name="Dougan E. K."/>
            <person name="Chan C."/>
            <person name="Rhodes N."/>
            <person name="Thang M."/>
        </authorList>
    </citation>
    <scope>NUCLEOTIDE SEQUENCE</scope>
</reference>
<feature type="signal peptide" evidence="2">
    <location>
        <begin position="1"/>
        <end position="30"/>
    </location>
</feature>
<comment type="caution">
    <text evidence="3">The sequence shown here is derived from an EMBL/GenBank/DDBJ whole genome shotgun (WGS) entry which is preliminary data.</text>
</comment>
<dbReference type="EMBL" id="CAMXCT030001957">
    <property type="protein sequence ID" value="CAL4781786.1"/>
    <property type="molecule type" value="Genomic_DNA"/>
</dbReference>
<organism evidence="3">
    <name type="scientific">Cladocopium goreaui</name>
    <dbReference type="NCBI Taxonomy" id="2562237"/>
    <lineage>
        <taxon>Eukaryota</taxon>
        <taxon>Sar</taxon>
        <taxon>Alveolata</taxon>
        <taxon>Dinophyceae</taxon>
        <taxon>Suessiales</taxon>
        <taxon>Symbiodiniaceae</taxon>
        <taxon>Cladocopium</taxon>
    </lineage>
</organism>
<evidence type="ECO:0000313" key="4">
    <source>
        <dbReference type="EMBL" id="CAL4781786.1"/>
    </source>
</evidence>
<dbReference type="Proteomes" id="UP001152797">
    <property type="component" value="Unassembled WGS sequence"/>
</dbReference>
<proteinExistence type="predicted"/>
<evidence type="ECO:0000256" key="1">
    <source>
        <dbReference type="SAM" id="MobiDB-lite"/>
    </source>
</evidence>
<dbReference type="EMBL" id="CAMXCT020001957">
    <property type="protein sequence ID" value="CAL1147849.1"/>
    <property type="molecule type" value="Genomic_DNA"/>
</dbReference>
<feature type="compositionally biased region" description="Basic and acidic residues" evidence="1">
    <location>
        <begin position="77"/>
        <end position="100"/>
    </location>
</feature>
<accession>A0A9P1FYL7</accession>
<keyword evidence="5" id="KW-1185">Reference proteome</keyword>